<dbReference type="NCBIfam" id="TIGR00357">
    <property type="entry name" value="peptide-methionine (R)-S-oxide reductase MsrB"/>
    <property type="match status" value="1"/>
</dbReference>
<comment type="similarity">
    <text evidence="2">Belongs to the MsrB Met sulfoxide reductase family.</text>
</comment>
<reference evidence="11" key="1">
    <citation type="submission" date="2016-09" db="EMBL/GenBank/DDBJ databases">
        <title>Genome sequence of Chlorobaculum limnaeum.</title>
        <authorList>
            <person name="Liu Z."/>
            <person name="Tank M."/>
            <person name="Bryant D.A."/>
        </authorList>
    </citation>
    <scope>NUCLEOTIDE SEQUENCE [LARGE SCALE GENOMIC DNA]</scope>
    <source>
        <strain evidence="11">DSM 1677</strain>
    </source>
</reference>
<dbReference type="Proteomes" id="UP000095185">
    <property type="component" value="Chromosome"/>
</dbReference>
<evidence type="ECO:0000256" key="9">
    <source>
        <dbReference type="SAM" id="SignalP"/>
    </source>
</evidence>
<comment type="cofactor">
    <cofactor evidence="1">
        <name>Zn(2+)</name>
        <dbReference type="ChEBI" id="CHEBI:29105"/>
    </cofactor>
</comment>
<dbReference type="STRING" id="274537.BIU88_11155"/>
<protein>
    <recommendedName>
        <fullName evidence="3">peptide-methionine (R)-S-oxide reductase</fullName>
        <ecNumber evidence="3">1.8.4.12</ecNumber>
    </recommendedName>
</protein>
<feature type="signal peptide" evidence="9">
    <location>
        <begin position="1"/>
        <end position="20"/>
    </location>
</feature>
<feature type="chain" id="PRO_5009106555" description="peptide-methionine (R)-S-oxide reductase" evidence="9">
    <location>
        <begin position="21"/>
        <end position="186"/>
    </location>
</feature>
<dbReference type="EMBL" id="CP017305">
    <property type="protein sequence ID" value="AOS84641.1"/>
    <property type="molecule type" value="Genomic_DNA"/>
</dbReference>
<dbReference type="GO" id="GO:0030091">
    <property type="term" value="P:protein repair"/>
    <property type="evidence" value="ECO:0007669"/>
    <property type="project" value="InterPro"/>
</dbReference>
<evidence type="ECO:0000256" key="4">
    <source>
        <dbReference type="ARBA" id="ARBA00022723"/>
    </source>
</evidence>
<dbReference type="FunFam" id="2.170.150.20:FF:000001">
    <property type="entry name" value="Peptide methionine sulfoxide reductase MsrB"/>
    <property type="match status" value="1"/>
</dbReference>
<feature type="domain" description="MsrB" evidence="10">
    <location>
        <begin position="56"/>
        <end position="178"/>
    </location>
</feature>
<evidence type="ECO:0000256" key="8">
    <source>
        <dbReference type="SAM" id="MobiDB-lite"/>
    </source>
</evidence>
<sequence>MRPFAIQVFVLLTALSACHASPKPQPPKPDNAMNDASHPHNPYYSRTDTTRLDLPDSVWKKVLPPDLYAVARHGETERAFTGKYWDYEGIGAYFCAACGNALFRSDAKFASTCGWPSFFEAARPGSVIYRPDNSFGMARTEVLCGRCDAHLGHLFDDGPPPTGKRFCMNSISLDFEPDKPEKATPQ</sequence>
<evidence type="ECO:0000313" key="11">
    <source>
        <dbReference type="EMBL" id="AOS84641.1"/>
    </source>
</evidence>
<evidence type="ECO:0000256" key="3">
    <source>
        <dbReference type="ARBA" id="ARBA00012499"/>
    </source>
</evidence>
<organism evidence="11 12">
    <name type="scientific">Chlorobaculum limnaeum</name>
    <dbReference type="NCBI Taxonomy" id="274537"/>
    <lineage>
        <taxon>Bacteria</taxon>
        <taxon>Pseudomonadati</taxon>
        <taxon>Chlorobiota</taxon>
        <taxon>Chlorobiia</taxon>
        <taxon>Chlorobiales</taxon>
        <taxon>Chlorobiaceae</taxon>
        <taxon>Chlorobaculum</taxon>
    </lineage>
</organism>
<proteinExistence type="inferred from homology"/>
<evidence type="ECO:0000259" key="10">
    <source>
        <dbReference type="PROSITE" id="PS51790"/>
    </source>
</evidence>
<keyword evidence="5" id="KW-0862">Zinc</keyword>
<comment type="catalytic activity">
    <reaction evidence="7">
        <text>L-methionyl-[protein] + [thioredoxin]-disulfide + H2O = L-methionyl-(R)-S-oxide-[protein] + [thioredoxin]-dithiol</text>
        <dbReference type="Rhea" id="RHEA:24164"/>
        <dbReference type="Rhea" id="RHEA-COMP:10698"/>
        <dbReference type="Rhea" id="RHEA-COMP:10700"/>
        <dbReference type="Rhea" id="RHEA-COMP:12313"/>
        <dbReference type="Rhea" id="RHEA-COMP:12314"/>
        <dbReference type="ChEBI" id="CHEBI:15377"/>
        <dbReference type="ChEBI" id="CHEBI:16044"/>
        <dbReference type="ChEBI" id="CHEBI:29950"/>
        <dbReference type="ChEBI" id="CHEBI:45764"/>
        <dbReference type="ChEBI" id="CHEBI:50058"/>
        <dbReference type="EC" id="1.8.4.12"/>
    </reaction>
</comment>
<keyword evidence="4" id="KW-0479">Metal-binding</keyword>
<evidence type="ECO:0000256" key="7">
    <source>
        <dbReference type="ARBA" id="ARBA00048488"/>
    </source>
</evidence>
<dbReference type="SUPFAM" id="SSF51316">
    <property type="entry name" value="Mss4-like"/>
    <property type="match status" value="1"/>
</dbReference>
<dbReference type="InterPro" id="IPR028427">
    <property type="entry name" value="Met_Sox_Rdtase_MsrB"/>
</dbReference>
<dbReference type="OrthoDB" id="4174719at2"/>
<evidence type="ECO:0000256" key="1">
    <source>
        <dbReference type="ARBA" id="ARBA00001947"/>
    </source>
</evidence>
<dbReference type="InterPro" id="IPR011057">
    <property type="entry name" value="Mss4-like_sf"/>
</dbReference>
<accession>A0A1D8D2D3</accession>
<keyword evidence="9" id="KW-0732">Signal</keyword>
<dbReference type="GO" id="GO:0046872">
    <property type="term" value="F:metal ion binding"/>
    <property type="evidence" value="ECO:0007669"/>
    <property type="project" value="UniProtKB-KW"/>
</dbReference>
<dbReference type="GO" id="GO:0033743">
    <property type="term" value="F:peptide-methionine (R)-S-oxide reductase activity"/>
    <property type="evidence" value="ECO:0007669"/>
    <property type="project" value="UniProtKB-EC"/>
</dbReference>
<dbReference type="InterPro" id="IPR002579">
    <property type="entry name" value="Met_Sox_Rdtase_MsrB_dom"/>
</dbReference>
<dbReference type="PROSITE" id="PS51257">
    <property type="entry name" value="PROKAR_LIPOPROTEIN"/>
    <property type="match status" value="1"/>
</dbReference>
<dbReference type="Pfam" id="PF01641">
    <property type="entry name" value="SelR"/>
    <property type="match status" value="1"/>
</dbReference>
<dbReference type="GO" id="GO:0005737">
    <property type="term" value="C:cytoplasm"/>
    <property type="evidence" value="ECO:0007669"/>
    <property type="project" value="TreeGrafter"/>
</dbReference>
<evidence type="ECO:0000256" key="6">
    <source>
        <dbReference type="ARBA" id="ARBA00023002"/>
    </source>
</evidence>
<evidence type="ECO:0000256" key="5">
    <source>
        <dbReference type="ARBA" id="ARBA00022833"/>
    </source>
</evidence>
<dbReference type="GO" id="GO:0006979">
    <property type="term" value="P:response to oxidative stress"/>
    <property type="evidence" value="ECO:0007669"/>
    <property type="project" value="InterPro"/>
</dbReference>
<dbReference type="PANTHER" id="PTHR10173:SF52">
    <property type="entry name" value="METHIONINE-R-SULFOXIDE REDUCTASE B1"/>
    <property type="match status" value="1"/>
</dbReference>
<name>A0A1D8D2D3_CHLLM</name>
<dbReference type="PROSITE" id="PS51790">
    <property type="entry name" value="MSRB"/>
    <property type="match status" value="1"/>
</dbReference>
<evidence type="ECO:0000256" key="2">
    <source>
        <dbReference type="ARBA" id="ARBA00007174"/>
    </source>
</evidence>
<dbReference type="EC" id="1.8.4.12" evidence="3"/>
<dbReference type="Gene3D" id="2.170.150.20">
    <property type="entry name" value="Peptide methionine sulfoxide reductase"/>
    <property type="match status" value="1"/>
</dbReference>
<dbReference type="KEGG" id="clz:BIU88_11155"/>
<keyword evidence="6" id="KW-0560">Oxidoreductase</keyword>
<feature type="region of interest" description="Disordered" evidence="8">
    <location>
        <begin position="21"/>
        <end position="49"/>
    </location>
</feature>
<keyword evidence="12" id="KW-1185">Reference proteome</keyword>
<dbReference type="PANTHER" id="PTHR10173">
    <property type="entry name" value="METHIONINE SULFOXIDE REDUCTASE"/>
    <property type="match status" value="1"/>
</dbReference>
<dbReference type="AlphaFoldDB" id="A0A1D8D2D3"/>
<evidence type="ECO:0000313" key="12">
    <source>
        <dbReference type="Proteomes" id="UP000095185"/>
    </source>
</evidence>
<gene>
    <name evidence="11" type="ORF">BIU88_11155</name>
</gene>